<organism evidence="1">
    <name type="scientific">marine sediment metagenome</name>
    <dbReference type="NCBI Taxonomy" id="412755"/>
    <lineage>
        <taxon>unclassified sequences</taxon>
        <taxon>metagenomes</taxon>
        <taxon>ecological metagenomes</taxon>
    </lineage>
</organism>
<reference evidence="1" key="1">
    <citation type="journal article" date="2015" name="Nature">
        <title>Complex archaea that bridge the gap between prokaryotes and eukaryotes.</title>
        <authorList>
            <person name="Spang A."/>
            <person name="Saw J.H."/>
            <person name="Jorgensen S.L."/>
            <person name="Zaremba-Niedzwiedzka K."/>
            <person name="Martijn J."/>
            <person name="Lind A.E."/>
            <person name="van Eijk R."/>
            <person name="Schleper C."/>
            <person name="Guy L."/>
            <person name="Ettema T.J."/>
        </authorList>
    </citation>
    <scope>NUCLEOTIDE SEQUENCE</scope>
</reference>
<accession>A0A0F9HC25</accession>
<protein>
    <submittedName>
        <fullName evidence="1">Uncharacterized protein</fullName>
    </submittedName>
</protein>
<gene>
    <name evidence="1" type="ORF">LCGC14_2082930</name>
</gene>
<sequence length="57" mass="6671">MEDRVKALEDQVDKLSELYGDVLHTYNLLSVLIPRLTEIIIKFLEESTDHYFKTTAD</sequence>
<comment type="caution">
    <text evidence="1">The sequence shown here is derived from an EMBL/GenBank/DDBJ whole genome shotgun (WGS) entry which is preliminary data.</text>
</comment>
<evidence type="ECO:0000313" key="1">
    <source>
        <dbReference type="EMBL" id="KKL72632.1"/>
    </source>
</evidence>
<feature type="non-terminal residue" evidence="1">
    <location>
        <position position="57"/>
    </location>
</feature>
<proteinExistence type="predicted"/>
<dbReference type="AlphaFoldDB" id="A0A0F9HC25"/>
<dbReference type="EMBL" id="LAZR01025212">
    <property type="protein sequence ID" value="KKL72632.1"/>
    <property type="molecule type" value="Genomic_DNA"/>
</dbReference>
<name>A0A0F9HC25_9ZZZZ</name>